<proteinExistence type="inferred from homology"/>
<dbReference type="PIRSF" id="PIRSF012535">
    <property type="entry name" value="UCP012535"/>
    <property type="match status" value="1"/>
</dbReference>
<protein>
    <recommendedName>
        <fullName evidence="2">Putative cysteine ligase BshC</fullName>
        <ecNumber evidence="2">6.-.-.-</ecNumber>
    </recommendedName>
</protein>
<dbReference type="GO" id="GO:0016874">
    <property type="term" value="F:ligase activity"/>
    <property type="evidence" value="ECO:0007669"/>
    <property type="project" value="UniProtKB-UniRule"/>
</dbReference>
<evidence type="ECO:0000256" key="2">
    <source>
        <dbReference type="HAMAP-Rule" id="MF_01867"/>
    </source>
</evidence>
<evidence type="ECO:0000313" key="6">
    <source>
        <dbReference type="Proteomes" id="UP000276443"/>
    </source>
</evidence>
<dbReference type="Pfam" id="PF10079">
    <property type="entry name" value="Rossmann-like_BshC"/>
    <property type="match status" value="1"/>
</dbReference>
<evidence type="ECO:0000313" key="5">
    <source>
        <dbReference type="EMBL" id="RPF56089.1"/>
    </source>
</evidence>
<keyword evidence="2" id="KW-0175">Coiled coil</keyword>
<keyword evidence="1 2" id="KW-0436">Ligase</keyword>
<feature type="domain" description="Bacillithiol biosynthesis BshC C-terminal coiled-coil" evidence="4">
    <location>
        <begin position="382"/>
        <end position="539"/>
    </location>
</feature>
<comment type="caution">
    <text evidence="5">The sequence shown here is derived from an EMBL/GenBank/DDBJ whole genome shotgun (WGS) entry which is preliminary data.</text>
</comment>
<dbReference type="InterPro" id="IPR011199">
    <property type="entry name" value="Bacillithiol_biosynth_BshC"/>
</dbReference>
<dbReference type="EC" id="6.-.-.-" evidence="2"/>
<evidence type="ECO:0000259" key="3">
    <source>
        <dbReference type="Pfam" id="PF10079"/>
    </source>
</evidence>
<dbReference type="AlphaFoldDB" id="A0A3N5BH68"/>
<dbReference type="EMBL" id="RKRF01000007">
    <property type="protein sequence ID" value="RPF56089.1"/>
    <property type="molecule type" value="Genomic_DNA"/>
</dbReference>
<feature type="domain" description="Bacillithiol biosynthesis BshC N-terminal Rossmann-like" evidence="3">
    <location>
        <begin position="1"/>
        <end position="379"/>
    </location>
</feature>
<reference evidence="5 6" key="1">
    <citation type="submission" date="2018-11" db="EMBL/GenBank/DDBJ databases">
        <title>Genomic Encyclopedia of Type Strains, Phase IV (KMG-IV): sequencing the most valuable type-strain genomes for metagenomic binning, comparative biology and taxonomic classification.</title>
        <authorList>
            <person name="Goeker M."/>
        </authorList>
    </citation>
    <scope>NUCLEOTIDE SEQUENCE [LARGE SCALE GENOMIC DNA]</scope>
    <source>
        <strain evidence="5 6">DSM 18090</strain>
    </source>
</reference>
<organism evidence="5 6">
    <name type="scientific">Aquisalibacillus elongatus</name>
    <dbReference type="NCBI Taxonomy" id="485577"/>
    <lineage>
        <taxon>Bacteria</taxon>
        <taxon>Bacillati</taxon>
        <taxon>Bacillota</taxon>
        <taxon>Bacilli</taxon>
        <taxon>Bacillales</taxon>
        <taxon>Bacillaceae</taxon>
        <taxon>Aquisalibacillus</taxon>
    </lineage>
</organism>
<dbReference type="RefSeq" id="WP_124220187.1">
    <property type="nucleotide sequence ID" value="NZ_RKRF01000007.1"/>
</dbReference>
<evidence type="ECO:0000256" key="1">
    <source>
        <dbReference type="ARBA" id="ARBA00022598"/>
    </source>
</evidence>
<dbReference type="HAMAP" id="MF_01867">
    <property type="entry name" value="BshC"/>
    <property type="match status" value="1"/>
</dbReference>
<dbReference type="Pfam" id="PF24850">
    <property type="entry name" value="CC_BshC"/>
    <property type="match status" value="1"/>
</dbReference>
<sequence length="540" mass="63642">MKVHSVHLPKQSALIQDYRNREESIMTQFHYDPYQIRNYKKRHDYLSSQDFKREALTDALKKQYQKWGTSEAVLNHIEALNDPNAVVVIGGQQAGLFSGPLYTIHKIISIIVQAKEQREYLQQPVIPVFWMAGEDHDFEEINHVYTYQDQRLHKHRIQSTDPEKTPVSKRVIDKESMLAWINDLFKSLRETEYTNDLYERLINLVEDGDTYVDLFAKFTNTLFAHEGLVLVDSDADELRDIEADYFVEMVQHQNEIAESVVDQIETQEDKGYSISLDATTEDGHLFYHVNGERFLLERKGDHWLNEEMGVQFTTEELIQKIKSNPRLFSNNVVTRPIMQEYVFPVLSFVGGPGEIAYWSVLKPAFERLGLQFPIVMPRLSLTLLGAKHEQWILRHHVKFEDLISKGIFQHKMNWLNRQTSKPIEEVVENVKQELEFVHKPLQDLAFDIQDDLGAYAESNLDRIHEDINQLEKRIKQELRRKHQQSIRCFDELNHFYYPNKGLQERVWNIVYFMNEYGPDLPFNLLDVPPRWEQDHLVVSI</sequence>
<dbReference type="NCBIfam" id="TIGR03998">
    <property type="entry name" value="thiol_BshC"/>
    <property type="match status" value="1"/>
</dbReference>
<dbReference type="Proteomes" id="UP000276443">
    <property type="component" value="Unassembled WGS sequence"/>
</dbReference>
<feature type="coiled-coil region" evidence="2">
    <location>
        <begin position="460"/>
        <end position="487"/>
    </location>
</feature>
<name>A0A3N5BH68_9BACI</name>
<dbReference type="OrthoDB" id="9765151at2"/>
<accession>A0A3N5BH68</accession>
<dbReference type="InterPro" id="IPR055399">
    <property type="entry name" value="CC_BshC"/>
</dbReference>
<dbReference type="InterPro" id="IPR055398">
    <property type="entry name" value="Rossmann-like_BshC"/>
</dbReference>
<comment type="function">
    <text evidence="2">Involved in bacillithiol (BSH) biosynthesis. May catalyze the last step of the pathway, the addition of cysteine to glucosamine malate (GlcN-Mal) to generate BSH.</text>
</comment>
<comment type="similarity">
    <text evidence="2">Belongs to the BshC family.</text>
</comment>
<gene>
    <name evidence="2" type="primary">bshC</name>
    <name evidence="5" type="ORF">EDC24_0977</name>
</gene>
<evidence type="ECO:0000259" key="4">
    <source>
        <dbReference type="Pfam" id="PF24850"/>
    </source>
</evidence>
<keyword evidence="6" id="KW-1185">Reference proteome</keyword>